<comment type="caution">
    <text evidence="2">The sequence shown here is derived from an EMBL/GenBank/DDBJ whole genome shotgun (WGS) entry which is preliminary data.</text>
</comment>
<sequence length="113" mass="12502">MSWKLLAVSLSLGLAACTAMADETRPSGRCEINDSKPDVCRMSDTVAADGTHTMVFITGQQRIEFVGRSQTGWWSGKLEGEPAMGREINRSHIMFSTFDLKTTFEWKSSPDVP</sequence>
<organism evidence="2 3">
    <name type="scientific">Dokdonella ginsengisoli</name>
    <dbReference type="NCBI Taxonomy" id="363846"/>
    <lineage>
        <taxon>Bacteria</taxon>
        <taxon>Pseudomonadati</taxon>
        <taxon>Pseudomonadota</taxon>
        <taxon>Gammaproteobacteria</taxon>
        <taxon>Lysobacterales</taxon>
        <taxon>Rhodanobacteraceae</taxon>
        <taxon>Dokdonella</taxon>
    </lineage>
</organism>
<proteinExistence type="predicted"/>
<keyword evidence="1" id="KW-0732">Signal</keyword>
<dbReference type="RefSeq" id="WP_380019366.1">
    <property type="nucleotide sequence ID" value="NZ_JBHSHD010000004.1"/>
</dbReference>
<gene>
    <name evidence="2" type="ORF">ACFO6Q_04600</name>
</gene>
<feature type="chain" id="PRO_5047028650" description="SH3 domain-containing protein" evidence="1">
    <location>
        <begin position="22"/>
        <end position="113"/>
    </location>
</feature>
<evidence type="ECO:0000313" key="3">
    <source>
        <dbReference type="Proteomes" id="UP001595886"/>
    </source>
</evidence>
<accession>A0ABV9QVG1</accession>
<feature type="signal peptide" evidence="1">
    <location>
        <begin position="1"/>
        <end position="21"/>
    </location>
</feature>
<reference evidence="3" key="1">
    <citation type="journal article" date="2019" name="Int. J. Syst. Evol. Microbiol.">
        <title>The Global Catalogue of Microorganisms (GCM) 10K type strain sequencing project: providing services to taxonomists for standard genome sequencing and annotation.</title>
        <authorList>
            <consortium name="The Broad Institute Genomics Platform"/>
            <consortium name="The Broad Institute Genome Sequencing Center for Infectious Disease"/>
            <person name="Wu L."/>
            <person name="Ma J."/>
        </authorList>
    </citation>
    <scope>NUCLEOTIDE SEQUENCE [LARGE SCALE GENOMIC DNA]</scope>
    <source>
        <strain evidence="3">CCUG 30340</strain>
    </source>
</reference>
<dbReference type="PROSITE" id="PS51257">
    <property type="entry name" value="PROKAR_LIPOPROTEIN"/>
    <property type="match status" value="1"/>
</dbReference>
<evidence type="ECO:0008006" key="4">
    <source>
        <dbReference type="Google" id="ProtNLM"/>
    </source>
</evidence>
<dbReference type="EMBL" id="JBHSHD010000004">
    <property type="protein sequence ID" value="MFC4819589.1"/>
    <property type="molecule type" value="Genomic_DNA"/>
</dbReference>
<protein>
    <recommendedName>
        <fullName evidence="4">SH3 domain-containing protein</fullName>
    </recommendedName>
</protein>
<name>A0ABV9QVG1_9GAMM</name>
<keyword evidence="3" id="KW-1185">Reference proteome</keyword>
<dbReference type="Proteomes" id="UP001595886">
    <property type="component" value="Unassembled WGS sequence"/>
</dbReference>
<evidence type="ECO:0000256" key="1">
    <source>
        <dbReference type="SAM" id="SignalP"/>
    </source>
</evidence>
<evidence type="ECO:0000313" key="2">
    <source>
        <dbReference type="EMBL" id="MFC4819589.1"/>
    </source>
</evidence>